<dbReference type="GO" id="GO:0004629">
    <property type="term" value="F:phospholipase C activity"/>
    <property type="evidence" value="ECO:0007669"/>
    <property type="project" value="InterPro"/>
</dbReference>
<evidence type="ECO:0000256" key="1">
    <source>
        <dbReference type="SAM" id="MobiDB-lite"/>
    </source>
</evidence>
<sequence>MGSAQKKTVNPSEAEPPYPDVEYKTVGEDVWEAVGPQYWLLTIDRSRLDELLKVSPGGDELTQDHAETIDEIRDYYEIEQLRRGNELIYTLSDQDIEPANKDRRSDFQSVAGTVLDGLAAESDSGDPSVTWEPDHHEDMTHPALADFEIAIGRRDDIAESTPQPDEFGCEECSFDWLPGTGFLDDFLVDAIAAAVNMHSDAHTHEPYHFYWPDPPSIDLYLWEIGPSAFGGAPGEAQYMMDQAYDSSFSTRRDYLGYALHYVQDMGVPLHTGAVWQQLNPDPQGCSTSGCDQYFDPKFDLHFDYEEWAADNFEDADWYLDEPFEESFNDSFPYHIPSVEEACKDLAEYTTQYATTVFEELLTTGSDNPSLWDSKIYELTHNCMYETGGYTRGLITQFYDIDSDDCEPGEPCPEYN</sequence>
<dbReference type="InterPro" id="IPR001531">
    <property type="entry name" value="Zn_PLipaseC"/>
</dbReference>
<reference evidence="2" key="4">
    <citation type="submission" date="2016-09" db="EMBL/GenBank/DDBJ databases">
        <authorList>
            <person name="Pfeiffer F."/>
        </authorList>
    </citation>
    <scope>NUCLEOTIDE SEQUENCE</scope>
    <source>
        <strain evidence="2">ATCC 43099</strain>
    </source>
</reference>
<evidence type="ECO:0008006" key="6">
    <source>
        <dbReference type="Google" id="ProtNLM"/>
    </source>
</evidence>
<dbReference type="OrthoDB" id="268502at2157"/>
<accession>D3SXN3</accession>
<dbReference type="eggNOG" id="arCOG04005">
    <property type="taxonomic scope" value="Archaea"/>
</dbReference>
<dbReference type="KEGG" id="nmg:Nmag_2421"/>
<dbReference type="EMBL" id="CP001932">
    <property type="protein sequence ID" value="ADD05982.1"/>
    <property type="molecule type" value="Genomic_DNA"/>
</dbReference>
<evidence type="ECO:0000313" key="2">
    <source>
        <dbReference type="EMBL" id="ADD05982.1"/>
    </source>
</evidence>
<keyword evidence="4" id="KW-1185">Reference proteome</keyword>
<dbReference type="Proteomes" id="UP000001879">
    <property type="component" value="Chromosome"/>
</dbReference>
<dbReference type="PATRIC" id="fig|547559.17.peg.1630"/>
<dbReference type="CDD" id="cd11009">
    <property type="entry name" value="Zn_dep_PLPC"/>
    <property type="match status" value="1"/>
</dbReference>
<feature type="compositionally biased region" description="Polar residues" evidence="1">
    <location>
        <begin position="1"/>
        <end position="11"/>
    </location>
</feature>
<proteinExistence type="predicted"/>
<reference evidence="3 5" key="3">
    <citation type="journal article" date="2014" name="PLoS Genet.">
        <title>Phylogenetically driven sequencing of extremely halophilic archaea reveals strategies for static and dynamic osmo-response.</title>
        <authorList>
            <person name="Becker E.A."/>
            <person name="Seitzer P.M."/>
            <person name="Tritt A."/>
            <person name="Larsen D."/>
            <person name="Krusor M."/>
            <person name="Yao A.I."/>
            <person name="Wu D."/>
            <person name="Madern D."/>
            <person name="Eisen J.A."/>
            <person name="Darling A.E."/>
            <person name="Facciotti M.T."/>
        </authorList>
    </citation>
    <scope>NUCLEOTIDE SEQUENCE [LARGE SCALE GENOMIC DNA]</scope>
    <source>
        <strain evidence="5">ATCC 43099 / DSM 3394 / CCM 3739 / CIP 104546 / IAM 13178 / JCM 8861 / NBRC 102185 / NCIMB 2190 / MS3</strain>
        <strain evidence="3">MS-3</strain>
    </source>
</reference>
<reference evidence="2 4" key="2">
    <citation type="journal article" date="2012" name="BMC Genomics">
        <title>A comparative genomics perspective on the genetic content of the alkaliphilic haloarchaeon Natrialba magadii ATCC 43099T.</title>
        <authorList>
            <person name="Siddaramappa S."/>
            <person name="Challacombe J.F."/>
            <person name="Decastro R.E."/>
            <person name="Pfeiffer F."/>
            <person name="Sastre D.E."/>
            <person name="Gimenez M.I."/>
            <person name="Paggi R.A."/>
            <person name="Detter J.C."/>
            <person name="Davenport K.W."/>
            <person name="Goodwin L.A."/>
            <person name="Kyrpides N."/>
            <person name="Tapia R."/>
            <person name="Pitluck S."/>
            <person name="Lucas S."/>
            <person name="Woyke T."/>
            <person name="Maupin-Furlow J.A."/>
        </authorList>
    </citation>
    <scope>NUCLEOTIDE SEQUENCE [LARGE SCALE GENOMIC DNA]</scope>
    <source>
        <strain evidence="2">ATCC 43099</strain>
        <strain evidence="4">ATCC 43099 / DSM 3394 / CCM 3739 / CIP 104546 / IAM 13178 / JCM 8861 / NBRC 102185 / NCIMB 2190 / MS3</strain>
    </source>
</reference>
<dbReference type="Gene3D" id="1.10.575.10">
    <property type="entry name" value="P1 Nuclease"/>
    <property type="match status" value="1"/>
</dbReference>
<dbReference type="Proteomes" id="UP000011543">
    <property type="component" value="Unassembled WGS sequence"/>
</dbReference>
<dbReference type="InterPro" id="IPR008947">
    <property type="entry name" value="PLipase_C/P1_nuclease_dom_sf"/>
</dbReference>
<dbReference type="SUPFAM" id="SSF48537">
    <property type="entry name" value="Phospholipase C/P1 nuclease"/>
    <property type="match status" value="1"/>
</dbReference>
<evidence type="ECO:0000313" key="3">
    <source>
        <dbReference type="EMBL" id="ELY30509.1"/>
    </source>
</evidence>
<dbReference type="EMBL" id="AOHS01000030">
    <property type="protein sequence ID" value="ELY30509.1"/>
    <property type="molecule type" value="Genomic_DNA"/>
</dbReference>
<dbReference type="PaxDb" id="547559-Nmag_2421"/>
<evidence type="ECO:0000313" key="5">
    <source>
        <dbReference type="Proteomes" id="UP000011543"/>
    </source>
</evidence>
<name>D3SXN3_NATMM</name>
<dbReference type="GO" id="GO:0008270">
    <property type="term" value="F:zinc ion binding"/>
    <property type="evidence" value="ECO:0007669"/>
    <property type="project" value="InterPro"/>
</dbReference>
<dbReference type="HOGENOM" id="CLU_710983_0_0_2"/>
<evidence type="ECO:0000313" key="4">
    <source>
        <dbReference type="Proteomes" id="UP000001879"/>
    </source>
</evidence>
<dbReference type="AlphaFoldDB" id="D3SXN3"/>
<protein>
    <recommendedName>
        <fullName evidence="6">Zinc dependent phospholipase C</fullName>
    </recommendedName>
</protein>
<organism evidence="2 4">
    <name type="scientific">Natrialba magadii (strain ATCC 43099 / DSM 3394 / CCM 3739 / CIP 104546 / IAM 13178 / JCM 8861 / NBRC 102185 / NCIMB 2190 / MS3)</name>
    <name type="common">Natronobacterium magadii</name>
    <dbReference type="NCBI Taxonomy" id="547559"/>
    <lineage>
        <taxon>Archaea</taxon>
        <taxon>Methanobacteriati</taxon>
        <taxon>Methanobacteriota</taxon>
        <taxon>Stenosarchaea group</taxon>
        <taxon>Halobacteria</taxon>
        <taxon>Halobacteriales</taxon>
        <taxon>Natrialbaceae</taxon>
        <taxon>Natrialba</taxon>
    </lineage>
</organism>
<reference evidence="4" key="1">
    <citation type="submission" date="2010-02" db="EMBL/GenBank/DDBJ databases">
        <title>Complete sequence of chromosome of Natrialba magadii ATCC 43099.</title>
        <authorList>
            <consortium name="US DOE Joint Genome Institute"/>
            <person name="Lucas S."/>
            <person name="Copeland A."/>
            <person name="Lapidus A."/>
            <person name="Cheng J.-F."/>
            <person name="Bruce D."/>
            <person name="Goodwin L."/>
            <person name="Pitluck S."/>
            <person name="Davenport K."/>
            <person name="Saunders E."/>
            <person name="Detter J.C."/>
            <person name="Han C."/>
            <person name="Tapia R."/>
            <person name="Land M."/>
            <person name="Hauser L."/>
            <person name="Kyrpides N."/>
            <person name="Mikhailova N."/>
            <person name="De Castro R.E."/>
            <person name="Maupin-Furlow J.A."/>
            <person name="Woyke T."/>
        </authorList>
    </citation>
    <scope>NUCLEOTIDE SEQUENCE [LARGE SCALE GENOMIC DNA]</scope>
    <source>
        <strain evidence="4">ATCC 43099 / DSM 3394 / CCM 3739 / CIP 104546 / IAM 13178 / JCM 8861 / NBRC 102185 / NCIMB 2190 / MS3</strain>
    </source>
</reference>
<gene>
    <name evidence="2" type="ordered locus">Nmag_2421</name>
    <name evidence="3" type="ORF">C500_08307</name>
</gene>
<feature type="region of interest" description="Disordered" evidence="1">
    <location>
        <begin position="1"/>
        <end position="21"/>
    </location>
</feature>